<name>A0A151RJD7_CAJCA</name>
<accession>A0A151RJD7</accession>
<feature type="region of interest" description="Disordered" evidence="1">
    <location>
        <begin position="1"/>
        <end position="20"/>
    </location>
</feature>
<keyword evidence="5" id="KW-1185">Reference proteome</keyword>
<feature type="domain" description="Retrotransposon Copia-like N-terminal" evidence="3">
    <location>
        <begin position="41"/>
        <end position="85"/>
    </location>
</feature>
<evidence type="ECO:0000313" key="5">
    <source>
        <dbReference type="Proteomes" id="UP000075243"/>
    </source>
</evidence>
<feature type="domain" description="Retrotransposon gag" evidence="2">
    <location>
        <begin position="122"/>
        <end position="202"/>
    </location>
</feature>
<dbReference type="AlphaFoldDB" id="A0A151RJD7"/>
<dbReference type="PANTHER" id="PTHR37610">
    <property type="entry name" value="CCHC-TYPE DOMAIN-CONTAINING PROTEIN"/>
    <property type="match status" value="1"/>
</dbReference>
<dbReference type="Proteomes" id="UP000075243">
    <property type="component" value="Unassembled WGS sequence"/>
</dbReference>
<evidence type="ECO:0000259" key="2">
    <source>
        <dbReference type="Pfam" id="PF03732"/>
    </source>
</evidence>
<evidence type="ECO:0000259" key="3">
    <source>
        <dbReference type="Pfam" id="PF14244"/>
    </source>
</evidence>
<dbReference type="Gramene" id="C.cajan_34474.t">
    <property type="protein sequence ID" value="C.cajan_34474.t"/>
    <property type="gene ID" value="C.cajan_34474"/>
</dbReference>
<dbReference type="EMBL" id="KQ483707">
    <property type="protein sequence ID" value="KYP42658.1"/>
    <property type="molecule type" value="Genomic_DNA"/>
</dbReference>
<organism evidence="4 5">
    <name type="scientific">Cajanus cajan</name>
    <name type="common">Pigeon pea</name>
    <name type="synonym">Cajanus indicus</name>
    <dbReference type="NCBI Taxonomy" id="3821"/>
    <lineage>
        <taxon>Eukaryota</taxon>
        <taxon>Viridiplantae</taxon>
        <taxon>Streptophyta</taxon>
        <taxon>Embryophyta</taxon>
        <taxon>Tracheophyta</taxon>
        <taxon>Spermatophyta</taxon>
        <taxon>Magnoliopsida</taxon>
        <taxon>eudicotyledons</taxon>
        <taxon>Gunneridae</taxon>
        <taxon>Pentapetalae</taxon>
        <taxon>rosids</taxon>
        <taxon>fabids</taxon>
        <taxon>Fabales</taxon>
        <taxon>Fabaceae</taxon>
        <taxon>Papilionoideae</taxon>
        <taxon>50 kb inversion clade</taxon>
        <taxon>NPAAA clade</taxon>
        <taxon>indigoferoid/millettioid clade</taxon>
        <taxon>Phaseoleae</taxon>
        <taxon>Cajanus</taxon>
    </lineage>
</organism>
<reference evidence="4" key="1">
    <citation type="journal article" date="2012" name="Nat. Biotechnol.">
        <title>Draft genome sequence of pigeonpea (Cajanus cajan), an orphan legume crop of resource-poor farmers.</title>
        <authorList>
            <person name="Varshney R.K."/>
            <person name="Chen W."/>
            <person name="Li Y."/>
            <person name="Bharti A.K."/>
            <person name="Saxena R.K."/>
            <person name="Schlueter J.A."/>
            <person name="Donoghue M.T."/>
            <person name="Azam S."/>
            <person name="Fan G."/>
            <person name="Whaley A.M."/>
            <person name="Farmer A.D."/>
            <person name="Sheridan J."/>
            <person name="Iwata A."/>
            <person name="Tuteja R."/>
            <person name="Penmetsa R.V."/>
            <person name="Wu W."/>
            <person name="Upadhyaya H.D."/>
            <person name="Yang S.P."/>
            <person name="Shah T."/>
            <person name="Saxena K.B."/>
            <person name="Michael T."/>
            <person name="McCombie W.R."/>
            <person name="Yang B."/>
            <person name="Zhang G."/>
            <person name="Yang H."/>
            <person name="Wang J."/>
            <person name="Spillane C."/>
            <person name="Cook D.R."/>
            <person name="May G.D."/>
            <person name="Xu X."/>
            <person name="Jackson S.A."/>
        </authorList>
    </citation>
    <scope>NUCLEOTIDE SEQUENCE [LARGE SCALE GENOMIC DNA]</scope>
</reference>
<protein>
    <submittedName>
        <fullName evidence="4">Uncharacterized protein</fullName>
    </submittedName>
</protein>
<gene>
    <name evidence="4" type="ORF">KK1_035944</name>
</gene>
<dbReference type="InterPro" id="IPR005162">
    <property type="entry name" value="Retrotrans_gag_dom"/>
</dbReference>
<dbReference type="InterPro" id="IPR029472">
    <property type="entry name" value="Copia-like_N"/>
</dbReference>
<dbReference type="PANTHER" id="PTHR37610:SF97">
    <property type="entry name" value="RETROTRANSPOSON GAG DOMAIN-CONTAINING PROTEIN"/>
    <property type="match status" value="1"/>
</dbReference>
<proteinExistence type="predicted"/>
<sequence>MASEWESPKSEKKNHAFDKEKPQFQSHTTIVYTSPYYLSALENPGTPLVAVPLKGNNYCNWARSMKMTLRTKKKLGFINGSIQKPFVASSHFDDWERADSMVIAWLINSTNPKLHGSISHATTSRDVWLDLEERFAQANASRIHQLWHKLFLIHQDQNTIVTDYYTKFKRLINELKCTCGASKELAQREEEHHVHLFLGGLDSNHYTQVKGTILNFDPLPSLQLVFNHILREESRVIAKRSKDAKSETGITFYSNKQKN</sequence>
<dbReference type="Pfam" id="PF14244">
    <property type="entry name" value="Retrotran_gag_3"/>
    <property type="match status" value="1"/>
</dbReference>
<dbReference type="Pfam" id="PF03732">
    <property type="entry name" value="Retrotrans_gag"/>
    <property type="match status" value="1"/>
</dbReference>
<evidence type="ECO:0000256" key="1">
    <source>
        <dbReference type="SAM" id="MobiDB-lite"/>
    </source>
</evidence>
<evidence type="ECO:0000313" key="4">
    <source>
        <dbReference type="EMBL" id="KYP42658.1"/>
    </source>
</evidence>